<organism evidence="1">
    <name type="scientific">Arundo donax</name>
    <name type="common">Giant reed</name>
    <name type="synonym">Donax arundinaceus</name>
    <dbReference type="NCBI Taxonomy" id="35708"/>
    <lineage>
        <taxon>Eukaryota</taxon>
        <taxon>Viridiplantae</taxon>
        <taxon>Streptophyta</taxon>
        <taxon>Embryophyta</taxon>
        <taxon>Tracheophyta</taxon>
        <taxon>Spermatophyta</taxon>
        <taxon>Magnoliopsida</taxon>
        <taxon>Liliopsida</taxon>
        <taxon>Poales</taxon>
        <taxon>Poaceae</taxon>
        <taxon>PACMAD clade</taxon>
        <taxon>Arundinoideae</taxon>
        <taxon>Arundineae</taxon>
        <taxon>Arundo</taxon>
    </lineage>
</organism>
<proteinExistence type="predicted"/>
<name>A0A0A8Z0K0_ARUDO</name>
<reference evidence="1" key="1">
    <citation type="submission" date="2014-09" db="EMBL/GenBank/DDBJ databases">
        <authorList>
            <person name="Magalhaes I.L.F."/>
            <person name="Oliveira U."/>
            <person name="Santos F.R."/>
            <person name="Vidigal T.H.D.A."/>
            <person name="Brescovit A.D."/>
            <person name="Santos A.J."/>
        </authorList>
    </citation>
    <scope>NUCLEOTIDE SEQUENCE</scope>
    <source>
        <tissue evidence="1">Shoot tissue taken approximately 20 cm above the soil surface</tissue>
    </source>
</reference>
<reference evidence="1" key="2">
    <citation type="journal article" date="2015" name="Data Brief">
        <title>Shoot transcriptome of the giant reed, Arundo donax.</title>
        <authorList>
            <person name="Barrero R.A."/>
            <person name="Guerrero F.D."/>
            <person name="Moolhuijzen P."/>
            <person name="Goolsby J.A."/>
            <person name="Tidwell J."/>
            <person name="Bellgard S.E."/>
            <person name="Bellgard M.I."/>
        </authorList>
    </citation>
    <scope>NUCLEOTIDE SEQUENCE</scope>
    <source>
        <tissue evidence="1">Shoot tissue taken approximately 20 cm above the soil surface</tissue>
    </source>
</reference>
<protein>
    <submittedName>
        <fullName evidence="1">Uncharacterized protein</fullName>
    </submittedName>
</protein>
<dbReference type="AlphaFoldDB" id="A0A0A8Z0K0"/>
<sequence length="47" mass="5270">MQAILSFPHQPPLACNEPGICCCTCISYFSDLQSTSHKLRGSFNIYF</sequence>
<evidence type="ECO:0000313" key="1">
    <source>
        <dbReference type="EMBL" id="JAD32336.1"/>
    </source>
</evidence>
<dbReference type="EMBL" id="GBRH01265559">
    <property type="protein sequence ID" value="JAD32336.1"/>
    <property type="molecule type" value="Transcribed_RNA"/>
</dbReference>
<accession>A0A0A8Z0K0</accession>